<dbReference type="GO" id="GO:0071949">
    <property type="term" value="F:FAD binding"/>
    <property type="evidence" value="ECO:0007669"/>
    <property type="project" value="InterPro"/>
</dbReference>
<dbReference type="PROSITE" id="PS50925">
    <property type="entry name" value="BLUF"/>
    <property type="match status" value="1"/>
</dbReference>
<dbReference type="Proteomes" id="UP000315673">
    <property type="component" value="Chromosome"/>
</dbReference>
<dbReference type="Gene3D" id="3.30.70.100">
    <property type="match status" value="1"/>
</dbReference>
<dbReference type="InterPro" id="IPR007024">
    <property type="entry name" value="BLUF_domain"/>
</dbReference>
<evidence type="ECO:0000313" key="3">
    <source>
        <dbReference type="Proteomes" id="UP000315673"/>
    </source>
</evidence>
<keyword evidence="3" id="KW-1185">Reference proteome</keyword>
<evidence type="ECO:0000259" key="1">
    <source>
        <dbReference type="PROSITE" id="PS50925"/>
    </source>
</evidence>
<gene>
    <name evidence="2" type="ORF">FPZ24_07695</name>
</gene>
<name>A0A5B8LIE9_9SPHN</name>
<dbReference type="GO" id="GO:0009882">
    <property type="term" value="F:blue light photoreceptor activity"/>
    <property type="evidence" value="ECO:0007669"/>
    <property type="project" value="InterPro"/>
</dbReference>
<dbReference type="RefSeq" id="WP_146570753.1">
    <property type="nucleotide sequence ID" value="NZ_CP042306.1"/>
</dbReference>
<dbReference type="SMART" id="SM01034">
    <property type="entry name" value="BLUF"/>
    <property type="match status" value="1"/>
</dbReference>
<dbReference type="SUPFAM" id="SSF54975">
    <property type="entry name" value="Acylphosphatase/BLUF domain-like"/>
    <property type="match status" value="1"/>
</dbReference>
<dbReference type="EMBL" id="CP042306">
    <property type="protein sequence ID" value="QDZ07374.1"/>
    <property type="molecule type" value="Genomic_DNA"/>
</dbReference>
<sequence length="130" mass="14888">MRQVVYRSTTTTPSGRAADDIPGIVQDAIARNGIEGITGLLYCEDDSFLQVIEGHEESIEELLDRLEADRRHRGIRILSDRQIPWREFGGWTMAYRDRRESIDAFDERLRVLLAGVSKETVDHFRALMPA</sequence>
<dbReference type="Pfam" id="PF04940">
    <property type="entry name" value="BLUF"/>
    <property type="match status" value="1"/>
</dbReference>
<organism evidence="2 3">
    <name type="scientific">Sphingomonas panacisoli</name>
    <dbReference type="NCBI Taxonomy" id="1813879"/>
    <lineage>
        <taxon>Bacteria</taxon>
        <taxon>Pseudomonadati</taxon>
        <taxon>Pseudomonadota</taxon>
        <taxon>Alphaproteobacteria</taxon>
        <taxon>Sphingomonadales</taxon>
        <taxon>Sphingomonadaceae</taxon>
        <taxon>Sphingomonas</taxon>
    </lineage>
</organism>
<dbReference type="AlphaFoldDB" id="A0A5B8LIE9"/>
<accession>A0A5B8LIE9</accession>
<proteinExistence type="predicted"/>
<evidence type="ECO:0000313" key="2">
    <source>
        <dbReference type="EMBL" id="QDZ07374.1"/>
    </source>
</evidence>
<feature type="domain" description="BLUF" evidence="1">
    <location>
        <begin position="1"/>
        <end position="94"/>
    </location>
</feature>
<dbReference type="OrthoDB" id="196105at2"/>
<reference evidence="2 3" key="1">
    <citation type="submission" date="2019-07" db="EMBL/GenBank/DDBJ databases">
        <title>Full genome sequence of Sphingomonas sp. 4R-6-7(HKS19).</title>
        <authorList>
            <person name="Im W.-T."/>
        </authorList>
    </citation>
    <scope>NUCLEOTIDE SEQUENCE [LARGE SCALE GENOMIC DNA]</scope>
    <source>
        <strain evidence="2 3">HKS19</strain>
    </source>
</reference>
<protein>
    <submittedName>
        <fullName evidence="2">BLUF domain-containing protein</fullName>
    </submittedName>
</protein>
<dbReference type="KEGG" id="spai:FPZ24_07695"/>
<dbReference type="InterPro" id="IPR036046">
    <property type="entry name" value="Acylphosphatase-like_dom_sf"/>
</dbReference>